<reference evidence="1" key="1">
    <citation type="submission" date="2014-09" db="EMBL/GenBank/DDBJ databases">
        <authorList>
            <person name="Magalhaes I.L.F."/>
            <person name="Oliveira U."/>
            <person name="Santos F.R."/>
            <person name="Vidigal T.H.D.A."/>
            <person name="Brescovit A.D."/>
            <person name="Santos A.J."/>
        </authorList>
    </citation>
    <scope>NUCLEOTIDE SEQUENCE</scope>
    <source>
        <tissue evidence="1">Shoot tissue taken approximately 20 cm above the soil surface</tissue>
    </source>
</reference>
<sequence>MSRGKNSTSANRRR</sequence>
<reference evidence="1" key="2">
    <citation type="journal article" date="2015" name="Data Brief">
        <title>Shoot transcriptome of the giant reed, Arundo donax.</title>
        <authorList>
            <person name="Barrero R.A."/>
            <person name="Guerrero F.D."/>
            <person name="Moolhuijzen P."/>
            <person name="Goolsby J.A."/>
            <person name="Tidwell J."/>
            <person name="Bellgard S.E."/>
            <person name="Bellgard M.I."/>
        </authorList>
    </citation>
    <scope>NUCLEOTIDE SEQUENCE</scope>
    <source>
        <tissue evidence="1">Shoot tissue taken approximately 20 cm above the soil surface</tissue>
    </source>
</reference>
<protein>
    <submittedName>
        <fullName evidence="1">Uncharacterized protein</fullName>
    </submittedName>
</protein>
<evidence type="ECO:0000313" key="1">
    <source>
        <dbReference type="EMBL" id="JAD61911.1"/>
    </source>
</evidence>
<organism evidence="1">
    <name type="scientific">Arundo donax</name>
    <name type="common">Giant reed</name>
    <name type="synonym">Donax arundinaceus</name>
    <dbReference type="NCBI Taxonomy" id="35708"/>
    <lineage>
        <taxon>Eukaryota</taxon>
        <taxon>Viridiplantae</taxon>
        <taxon>Streptophyta</taxon>
        <taxon>Embryophyta</taxon>
        <taxon>Tracheophyta</taxon>
        <taxon>Spermatophyta</taxon>
        <taxon>Magnoliopsida</taxon>
        <taxon>Liliopsida</taxon>
        <taxon>Poales</taxon>
        <taxon>Poaceae</taxon>
        <taxon>PACMAD clade</taxon>
        <taxon>Arundinoideae</taxon>
        <taxon>Arundineae</taxon>
        <taxon>Arundo</taxon>
    </lineage>
</organism>
<accession>A0A0A9BEZ1</accession>
<dbReference type="EMBL" id="GBRH01235984">
    <property type="protein sequence ID" value="JAD61911.1"/>
    <property type="molecule type" value="Transcribed_RNA"/>
</dbReference>
<name>A0A0A9BEZ1_ARUDO</name>
<proteinExistence type="predicted"/>